<evidence type="ECO:0000313" key="1">
    <source>
        <dbReference type="EMBL" id="SIO73545.1"/>
    </source>
</evidence>
<dbReference type="KEGG" id="bmic:BmR1_04g05385"/>
<dbReference type="VEuPathDB" id="PiroplasmaDB:BmR1_04g05385"/>
<protein>
    <submittedName>
        <fullName evidence="1">Uncharacterized protein</fullName>
    </submittedName>
</protein>
<dbReference type="Proteomes" id="UP000002899">
    <property type="component" value="Chromosome IV"/>
</dbReference>
<dbReference type="GeneID" id="24425720"/>
<dbReference type="RefSeq" id="XP_021337635.1">
    <property type="nucleotide sequence ID" value="XM_021482381.1"/>
</dbReference>
<evidence type="ECO:0000313" key="2">
    <source>
        <dbReference type="Proteomes" id="UP000002899"/>
    </source>
</evidence>
<accession>A0A1N6LXE7</accession>
<reference evidence="1 2" key="3">
    <citation type="journal article" date="2016" name="Sci. Rep.">
        <title>Genome-wide diversity and gene expression profiling of Babesia microti isolates identify polymorphic genes that mediate host-pathogen interactions.</title>
        <authorList>
            <person name="Silva J.C."/>
            <person name="Cornillot E."/>
            <person name="McCracken C."/>
            <person name="Usmani-Brown S."/>
            <person name="Dwivedi A."/>
            <person name="Ifeonu O.O."/>
            <person name="Crabtree J."/>
            <person name="Gotia H.T."/>
            <person name="Virji A.Z."/>
            <person name="Reynes C."/>
            <person name="Colinge J."/>
            <person name="Kumar V."/>
            <person name="Lawres L."/>
            <person name="Pazzi J.E."/>
            <person name="Pablo J.V."/>
            <person name="Hung C."/>
            <person name="Brancato J."/>
            <person name="Kumari P."/>
            <person name="Orvis J."/>
            <person name="Tretina K."/>
            <person name="Chibucos M."/>
            <person name="Ott S."/>
            <person name="Sadzewicz L."/>
            <person name="Sengamalay N."/>
            <person name="Shetty A.C."/>
            <person name="Su Q."/>
            <person name="Tallon L."/>
            <person name="Fraser C.M."/>
            <person name="Frutos R."/>
            <person name="Molina D.M."/>
            <person name="Krause P.J."/>
            <person name="Ben Mamoun C."/>
        </authorList>
    </citation>
    <scope>NUCLEOTIDE SEQUENCE [LARGE SCALE GENOMIC DNA]</scope>
    <source>
        <strain evidence="1 2">RI</strain>
    </source>
</reference>
<proteinExistence type="predicted"/>
<dbReference type="AlphaFoldDB" id="A0A1N6LXE7"/>
<reference evidence="1 2" key="1">
    <citation type="journal article" date="2012" name="Nucleic Acids Res.">
        <title>Sequencing of the smallest Apicomplexan genome from the human pathogen Babesia microti.</title>
        <authorList>
            <person name="Cornillot E."/>
            <person name="Hadj-Kaddour K."/>
            <person name="Dassouli A."/>
            <person name="Noel B."/>
            <person name="Ranwez V."/>
            <person name="Vacherie B."/>
            <person name="Augagneur Y."/>
            <person name="Bres V."/>
            <person name="Duclos A."/>
            <person name="Randazzo S."/>
            <person name="Carcy B."/>
            <person name="Debierre-Grockiego F."/>
            <person name="Delbecq S."/>
            <person name="Moubri-Menage K."/>
            <person name="Shams-Eldin H."/>
            <person name="Usmani-Brown S."/>
            <person name="Bringaud F."/>
            <person name="Wincker P."/>
            <person name="Vivares C.P."/>
            <person name="Schwarz R.T."/>
            <person name="Schetters T.P."/>
            <person name="Krause P.J."/>
            <person name="Gorenflot A."/>
            <person name="Berry V."/>
            <person name="Barbe V."/>
            <person name="Ben Mamoun C."/>
        </authorList>
    </citation>
    <scope>NUCLEOTIDE SEQUENCE [LARGE SCALE GENOMIC DNA]</scope>
    <source>
        <strain evidence="1 2">RI</strain>
    </source>
</reference>
<keyword evidence="2" id="KW-1185">Reference proteome</keyword>
<dbReference type="EMBL" id="LN871599">
    <property type="protein sequence ID" value="SIO73545.1"/>
    <property type="molecule type" value="Genomic_DNA"/>
</dbReference>
<organism evidence="1 2">
    <name type="scientific">Babesia microti (strain RI)</name>
    <dbReference type="NCBI Taxonomy" id="1133968"/>
    <lineage>
        <taxon>Eukaryota</taxon>
        <taxon>Sar</taxon>
        <taxon>Alveolata</taxon>
        <taxon>Apicomplexa</taxon>
        <taxon>Aconoidasida</taxon>
        <taxon>Piroplasmida</taxon>
        <taxon>Babesiidae</taxon>
        <taxon>Babesia</taxon>
    </lineage>
</organism>
<sequence length="115" mass="13456">MDYKKDAIPAGIPIDFIYMHHDIEKIMNLFKDERFTIREDAVNAMYVQCIQHILNIVRDSKGRMGSHNLLTSKHVLESKYVNPRIQAKCISAIDNMRKIFPLLSVYDDTPYLQNK</sequence>
<name>A0A1N6LXE7_BABMR</name>
<reference evidence="1 2" key="2">
    <citation type="journal article" date="2013" name="PLoS ONE">
        <title>Whole genome mapping and re-organization of the nuclear and mitochondrial genomes of Babesia microti isolates.</title>
        <authorList>
            <person name="Cornillot E."/>
            <person name="Dassouli A."/>
            <person name="Garg A."/>
            <person name="Pachikara N."/>
            <person name="Randazzo S."/>
            <person name="Depoix D."/>
            <person name="Carcy B."/>
            <person name="Delbecq S."/>
            <person name="Frutos R."/>
            <person name="Silva J.C."/>
            <person name="Sutton R."/>
            <person name="Krause P.J."/>
            <person name="Mamoun C.B."/>
        </authorList>
    </citation>
    <scope>NUCLEOTIDE SEQUENCE [LARGE SCALE GENOMIC DNA]</scope>
    <source>
        <strain evidence="1 2">RI</strain>
    </source>
</reference>